<accession>A0ABU3GXJ5</accession>
<evidence type="ECO:0000313" key="7">
    <source>
        <dbReference type="EMBL" id="MDT3404488.1"/>
    </source>
</evidence>
<feature type="transmembrane region" description="Helical" evidence="6">
    <location>
        <begin position="472"/>
        <end position="489"/>
    </location>
</feature>
<evidence type="ECO:0000313" key="8">
    <source>
        <dbReference type="Proteomes" id="UP001258315"/>
    </source>
</evidence>
<comment type="subcellular location">
    <subcellularLocation>
        <location evidence="1">Cell membrane</location>
        <topology evidence="1">Multi-pass membrane protein</topology>
    </subcellularLocation>
</comment>
<evidence type="ECO:0000256" key="2">
    <source>
        <dbReference type="ARBA" id="ARBA00022475"/>
    </source>
</evidence>
<feature type="transmembrane region" description="Helical" evidence="6">
    <location>
        <begin position="124"/>
        <end position="143"/>
    </location>
</feature>
<feature type="transmembrane region" description="Helical" evidence="6">
    <location>
        <begin position="314"/>
        <end position="334"/>
    </location>
</feature>
<name>A0ABU3GXJ5_9SPHI</name>
<feature type="transmembrane region" description="Helical" evidence="6">
    <location>
        <begin position="12"/>
        <end position="33"/>
    </location>
</feature>
<dbReference type="EMBL" id="JAVLVU010000001">
    <property type="protein sequence ID" value="MDT3404488.1"/>
    <property type="molecule type" value="Genomic_DNA"/>
</dbReference>
<protein>
    <submittedName>
        <fullName evidence="7">O-antigen/teichoic acid export membrane protein</fullName>
    </submittedName>
</protein>
<feature type="transmembrane region" description="Helical" evidence="6">
    <location>
        <begin position="197"/>
        <end position="217"/>
    </location>
</feature>
<sequence length="500" mass="56570">MSTAKKFAGQTAVYGLTTIAPRILNFFLTPVYVKAYPAKVYGVFTTMFSWVSMINPILAFGMETTFFRYLNKRPDEKQQVYNNTFGAILAISFLFLLSVLPFIGDIAAYVRIDEQSPLDDYKQYVGYFIAVLLLDAWCVIPFAQIRANGRPGRYGIIKCTNILVFILLNLLFIYGLPFLIKHDISAEWLKTWFRPGWIGYVFLSNLIASALTLLLLLPEIMRLRPNFDKAMFSEMLLYSWPVLIANLSFVINENLDKLLLGKFLPESISASQTGIYGACAKIAVFLNIFVQAFRLGAEPFFFSKAKDKNAGTTYAFIMDYFVIAVSLIFVALVANIDILKYFIKGRDAVQQELYWSGLKAVPLLLLGYVSLGIYMNLSVWYKLSDQTRYGLYISGVGAIITVVLNVVFIPKYSYMASAWASLAAYASMMILSYVWGQKNYPIPYNVKKNLAYLISSIIIVFLSFSVFKRNLFIGNGLLVLFAGTAFMAERKQVLAILKRK</sequence>
<feature type="transmembrane region" description="Helical" evidence="6">
    <location>
        <begin position="39"/>
        <end position="60"/>
    </location>
</feature>
<keyword evidence="5 6" id="KW-0472">Membrane</keyword>
<evidence type="ECO:0000256" key="4">
    <source>
        <dbReference type="ARBA" id="ARBA00022989"/>
    </source>
</evidence>
<dbReference type="Proteomes" id="UP001258315">
    <property type="component" value="Unassembled WGS sequence"/>
</dbReference>
<dbReference type="RefSeq" id="WP_311951859.1">
    <property type="nucleotide sequence ID" value="NZ_JAVLVU010000001.1"/>
</dbReference>
<evidence type="ECO:0000256" key="3">
    <source>
        <dbReference type="ARBA" id="ARBA00022692"/>
    </source>
</evidence>
<feature type="transmembrane region" description="Helical" evidence="6">
    <location>
        <begin position="448"/>
        <end position="466"/>
    </location>
</feature>
<dbReference type="PANTHER" id="PTHR30250">
    <property type="entry name" value="PST FAMILY PREDICTED COLANIC ACID TRANSPORTER"/>
    <property type="match status" value="1"/>
</dbReference>
<keyword evidence="3 6" id="KW-0812">Transmembrane</keyword>
<dbReference type="PANTHER" id="PTHR30250:SF11">
    <property type="entry name" value="O-ANTIGEN TRANSPORTER-RELATED"/>
    <property type="match status" value="1"/>
</dbReference>
<feature type="transmembrane region" description="Helical" evidence="6">
    <location>
        <begin position="237"/>
        <end position="255"/>
    </location>
</feature>
<gene>
    <name evidence="7" type="ORF">QE417_003560</name>
</gene>
<feature type="transmembrane region" description="Helical" evidence="6">
    <location>
        <begin position="354"/>
        <end position="377"/>
    </location>
</feature>
<feature type="transmembrane region" description="Helical" evidence="6">
    <location>
        <begin position="80"/>
        <end position="104"/>
    </location>
</feature>
<feature type="transmembrane region" description="Helical" evidence="6">
    <location>
        <begin position="416"/>
        <end position="436"/>
    </location>
</feature>
<organism evidence="7 8">
    <name type="scientific">Mucilaginibacter terrae</name>
    <dbReference type="NCBI Taxonomy" id="1955052"/>
    <lineage>
        <taxon>Bacteria</taxon>
        <taxon>Pseudomonadati</taxon>
        <taxon>Bacteroidota</taxon>
        <taxon>Sphingobacteriia</taxon>
        <taxon>Sphingobacteriales</taxon>
        <taxon>Sphingobacteriaceae</taxon>
        <taxon>Mucilaginibacter</taxon>
    </lineage>
</organism>
<proteinExistence type="predicted"/>
<comment type="caution">
    <text evidence="7">The sequence shown here is derived from an EMBL/GenBank/DDBJ whole genome shotgun (WGS) entry which is preliminary data.</text>
</comment>
<dbReference type="InterPro" id="IPR050833">
    <property type="entry name" value="Poly_Biosynth_Transport"/>
</dbReference>
<feature type="transmembrane region" description="Helical" evidence="6">
    <location>
        <begin position="155"/>
        <end position="177"/>
    </location>
</feature>
<evidence type="ECO:0000256" key="6">
    <source>
        <dbReference type="SAM" id="Phobius"/>
    </source>
</evidence>
<reference evidence="8" key="1">
    <citation type="submission" date="2023-07" db="EMBL/GenBank/DDBJ databases">
        <title>Functional and genomic diversity of the sorghum phyllosphere microbiome.</title>
        <authorList>
            <person name="Shade A."/>
        </authorList>
    </citation>
    <scope>NUCLEOTIDE SEQUENCE [LARGE SCALE GENOMIC DNA]</scope>
    <source>
        <strain evidence="8">SORGH_AS_0422</strain>
    </source>
</reference>
<feature type="transmembrane region" description="Helical" evidence="6">
    <location>
        <begin position="275"/>
        <end position="293"/>
    </location>
</feature>
<feature type="transmembrane region" description="Helical" evidence="6">
    <location>
        <begin position="389"/>
        <end position="410"/>
    </location>
</feature>
<keyword evidence="8" id="KW-1185">Reference proteome</keyword>
<evidence type="ECO:0000256" key="1">
    <source>
        <dbReference type="ARBA" id="ARBA00004651"/>
    </source>
</evidence>
<evidence type="ECO:0000256" key="5">
    <source>
        <dbReference type="ARBA" id="ARBA00023136"/>
    </source>
</evidence>
<keyword evidence="4 6" id="KW-1133">Transmembrane helix</keyword>
<keyword evidence="2" id="KW-1003">Cell membrane</keyword>